<dbReference type="AlphaFoldDB" id="A0A2K8MJ87"/>
<evidence type="ECO:0000313" key="2">
    <source>
        <dbReference type="EMBL" id="ATY33915.1"/>
    </source>
</evidence>
<dbReference type="EMBL" id="CP024923">
    <property type="protein sequence ID" value="ATY33915.1"/>
    <property type="molecule type" value="Genomic_DNA"/>
</dbReference>
<organism evidence="2 3">
    <name type="scientific">Sphingomonas psychrotolerans</name>
    <dbReference type="NCBI Taxonomy" id="1327635"/>
    <lineage>
        <taxon>Bacteria</taxon>
        <taxon>Pseudomonadati</taxon>
        <taxon>Pseudomonadota</taxon>
        <taxon>Alphaproteobacteria</taxon>
        <taxon>Sphingomonadales</taxon>
        <taxon>Sphingomonadaceae</taxon>
        <taxon>Sphingomonas</taxon>
    </lineage>
</organism>
<feature type="region of interest" description="Disordered" evidence="1">
    <location>
        <begin position="1"/>
        <end position="122"/>
    </location>
</feature>
<accession>A0A2K8MJ87</accession>
<dbReference type="Proteomes" id="UP000229081">
    <property type="component" value="Chromosome"/>
</dbReference>
<reference evidence="2 3" key="1">
    <citation type="submission" date="2017-11" db="EMBL/GenBank/DDBJ databases">
        <title>Complete genome sequence of Sphingomonas sp. Strain Cra20, a psychrotolerant potential plant growth promoting rhizobacteria.</title>
        <authorList>
            <person name="Luo Y."/>
        </authorList>
    </citation>
    <scope>NUCLEOTIDE SEQUENCE [LARGE SCALE GENOMIC DNA]</scope>
    <source>
        <strain evidence="2 3">Cra20</strain>
    </source>
</reference>
<dbReference type="RefSeq" id="WP_100283711.1">
    <property type="nucleotide sequence ID" value="NZ_CP024923.1"/>
</dbReference>
<name>A0A2K8MJ87_9SPHN</name>
<dbReference type="KEGG" id="sphc:CVN68_19770"/>
<keyword evidence="3" id="KW-1185">Reference proteome</keyword>
<sequence>MTANPIDPAMDKMSVAPGAEDADAGSATVNERPAPVGSADAGTDRSIVERLERNPESKEARLDRALDESMDASDPPASTQPVHNHALPESSGYDEKAEEKLAAGPAGSKGIIGKVLHKLGLD</sequence>
<evidence type="ECO:0000313" key="3">
    <source>
        <dbReference type="Proteomes" id="UP000229081"/>
    </source>
</evidence>
<gene>
    <name evidence="2" type="ORF">CVN68_19770</name>
</gene>
<dbReference type="OrthoDB" id="7584768at2"/>
<feature type="compositionally biased region" description="Basic and acidic residues" evidence="1">
    <location>
        <begin position="42"/>
        <end position="67"/>
    </location>
</feature>
<proteinExistence type="predicted"/>
<evidence type="ECO:0000256" key="1">
    <source>
        <dbReference type="SAM" id="MobiDB-lite"/>
    </source>
</evidence>
<protein>
    <submittedName>
        <fullName evidence="2">Uncharacterized protein</fullName>
    </submittedName>
</protein>